<dbReference type="EMBL" id="LNCD01000105">
    <property type="protein sequence ID" value="KWV47065.1"/>
    <property type="molecule type" value="Genomic_DNA"/>
</dbReference>
<keyword evidence="2" id="KW-1185">Reference proteome</keyword>
<accession>A0A109JDU4</accession>
<organism evidence="1 2">
    <name type="scientific">Rhizobium altiplani</name>
    <dbReference type="NCBI Taxonomy" id="1864509"/>
    <lineage>
        <taxon>Bacteria</taxon>
        <taxon>Pseudomonadati</taxon>
        <taxon>Pseudomonadota</taxon>
        <taxon>Alphaproteobacteria</taxon>
        <taxon>Hyphomicrobiales</taxon>
        <taxon>Rhizobiaceae</taxon>
        <taxon>Rhizobium/Agrobacterium group</taxon>
        <taxon>Rhizobium</taxon>
    </lineage>
</organism>
<gene>
    <name evidence="1" type="ORF">AS026_13935</name>
</gene>
<evidence type="ECO:0000313" key="2">
    <source>
        <dbReference type="Proteomes" id="UP000068164"/>
    </source>
</evidence>
<sequence>MTEQLILTDEDIAEQREVRRKQLLTDLETAQDANVASLLIAQFASYVHPASAVGVPVSRERIRNRILYHGWMKSWFESQLKLNHEVAAGEPVQSSPKA</sequence>
<evidence type="ECO:0000313" key="1">
    <source>
        <dbReference type="EMBL" id="KWV47065.1"/>
    </source>
</evidence>
<dbReference type="RefSeq" id="WP_062372492.1">
    <property type="nucleotide sequence ID" value="NZ_LNCD01000105.1"/>
</dbReference>
<name>A0A109JDU4_9HYPH</name>
<comment type="caution">
    <text evidence="1">The sequence shown here is derived from an EMBL/GenBank/DDBJ whole genome shotgun (WGS) entry which is preliminary data.</text>
</comment>
<protein>
    <submittedName>
        <fullName evidence="1">Uncharacterized protein</fullName>
    </submittedName>
</protein>
<proteinExistence type="predicted"/>
<reference evidence="1 2" key="1">
    <citation type="submission" date="2015-11" db="EMBL/GenBank/DDBJ databases">
        <title>Draft Genome Sequence of the Strain BR 10423 (Rhizobium sp.) isolated from nodules of Mimosa pudica.</title>
        <authorList>
            <person name="Barauna A.C."/>
            <person name="Zilli J.E."/>
            <person name="Simoes-Araujo J.L."/>
            <person name="Reis V.M."/>
            <person name="James E.K."/>
            <person name="Reis F.B.Jr."/>
            <person name="Rouws L.F."/>
            <person name="Passos S.R."/>
            <person name="Gois S.R."/>
        </authorList>
    </citation>
    <scope>NUCLEOTIDE SEQUENCE [LARGE SCALE GENOMIC DNA]</scope>
    <source>
        <strain evidence="1 2">BR10423</strain>
    </source>
</reference>
<dbReference type="AlphaFoldDB" id="A0A109JDU4"/>
<dbReference type="Proteomes" id="UP000068164">
    <property type="component" value="Unassembled WGS sequence"/>
</dbReference>